<dbReference type="KEGG" id="smaa:IT774_00440"/>
<dbReference type="Gene3D" id="3.15.10.40">
    <property type="entry name" value="Uncharacterised protein PF07273, DUF1439"/>
    <property type="match status" value="1"/>
</dbReference>
<gene>
    <name evidence="1" type="ORF">IT774_00440</name>
</gene>
<proteinExistence type="predicted"/>
<keyword evidence="2" id="KW-1185">Reference proteome</keyword>
<dbReference type="AlphaFoldDB" id="A0A7S9DY81"/>
<dbReference type="Proteomes" id="UP000595095">
    <property type="component" value="Chromosome"/>
</dbReference>
<dbReference type="EMBL" id="CP064795">
    <property type="protein sequence ID" value="QPG05793.1"/>
    <property type="molecule type" value="Genomic_DNA"/>
</dbReference>
<name>A0A7S9DY81_9ALTE</name>
<sequence length="170" mass="18993">MKQLFIGIWASAILLVSTAAMGLDLRLSQNDLNQMVQMAFPQSRQYQGVDMRFSEPVVTLKAHNAVNVTVTIHGQNKQHSAIVRAGLQGELDYQPQSGTLNILRPQLTDLEVLKQPEGDHSQLIETLQSMKNQPAPLILLINFAQLNLPMLGDRPPKDVQIKNQQLMVTF</sequence>
<organism evidence="1 2">
    <name type="scientific">Salinimonas marina</name>
    <dbReference type="NCBI Taxonomy" id="2785918"/>
    <lineage>
        <taxon>Bacteria</taxon>
        <taxon>Pseudomonadati</taxon>
        <taxon>Pseudomonadota</taxon>
        <taxon>Gammaproteobacteria</taxon>
        <taxon>Alteromonadales</taxon>
        <taxon>Alteromonadaceae</taxon>
        <taxon>Alteromonas/Salinimonas group</taxon>
        <taxon>Salinimonas</taxon>
    </lineage>
</organism>
<protein>
    <recommendedName>
        <fullName evidence="3">DUF1439 domain-containing protein</fullName>
    </recommendedName>
</protein>
<evidence type="ECO:0008006" key="3">
    <source>
        <dbReference type="Google" id="ProtNLM"/>
    </source>
</evidence>
<dbReference type="RefSeq" id="WP_195810876.1">
    <property type="nucleotide sequence ID" value="NZ_CP064795.1"/>
</dbReference>
<accession>A0A7S9DY81</accession>
<evidence type="ECO:0000313" key="2">
    <source>
        <dbReference type="Proteomes" id="UP000595095"/>
    </source>
</evidence>
<reference evidence="1 2" key="1">
    <citation type="submission" date="2020-11" db="EMBL/GenBank/DDBJ databases">
        <title>Complete genome sequence for Salinimonas sp. strain G2-b.</title>
        <authorList>
            <person name="Park S.-J."/>
        </authorList>
    </citation>
    <scope>NUCLEOTIDE SEQUENCE [LARGE SCALE GENOMIC DNA]</scope>
    <source>
        <strain evidence="1 2">G2-b</strain>
    </source>
</reference>
<evidence type="ECO:0000313" key="1">
    <source>
        <dbReference type="EMBL" id="QPG05793.1"/>
    </source>
</evidence>